<proteinExistence type="predicted"/>
<accession>A0A1M2V6M3</accession>
<dbReference type="OrthoDB" id="10488533at2759"/>
<feature type="transmembrane region" description="Helical" evidence="1">
    <location>
        <begin position="43"/>
        <end position="63"/>
    </location>
</feature>
<feature type="transmembrane region" description="Helical" evidence="1">
    <location>
        <begin position="12"/>
        <end position="31"/>
    </location>
</feature>
<keyword evidence="1" id="KW-0472">Membrane</keyword>
<protein>
    <submittedName>
        <fullName evidence="2">Uncharacterized protein</fullName>
    </submittedName>
</protein>
<dbReference type="AlphaFoldDB" id="A0A1M2V6M3"/>
<sequence length="185" mass="19813">MLCGLVNSVGLSVALCLIPSVTAPYIGAALIGDNGQRGPVSHAAFWGSLIVGPFAGLAGYVIYRHPNMPGPRHFWTDASLRERMWIGLDLMAVLAFLSTIVGIATAPGRFSSNAVVVVCLGGEAGWALIRIFIFRDVLVGALAWEKQLRGEVALLELAEELFSSVLSAPTPYLQLWRSPTIKVSH</sequence>
<evidence type="ECO:0000256" key="1">
    <source>
        <dbReference type="SAM" id="Phobius"/>
    </source>
</evidence>
<evidence type="ECO:0000313" key="3">
    <source>
        <dbReference type="Proteomes" id="UP000184267"/>
    </source>
</evidence>
<keyword evidence="3" id="KW-1185">Reference proteome</keyword>
<organism evidence="2 3">
    <name type="scientific">Trametes pubescens</name>
    <name type="common">White-rot fungus</name>
    <dbReference type="NCBI Taxonomy" id="154538"/>
    <lineage>
        <taxon>Eukaryota</taxon>
        <taxon>Fungi</taxon>
        <taxon>Dikarya</taxon>
        <taxon>Basidiomycota</taxon>
        <taxon>Agaricomycotina</taxon>
        <taxon>Agaricomycetes</taxon>
        <taxon>Polyporales</taxon>
        <taxon>Polyporaceae</taxon>
        <taxon>Trametes</taxon>
    </lineage>
</organism>
<feature type="transmembrane region" description="Helical" evidence="1">
    <location>
        <begin position="110"/>
        <end position="129"/>
    </location>
</feature>
<comment type="caution">
    <text evidence="2">The sequence shown here is derived from an EMBL/GenBank/DDBJ whole genome shotgun (WGS) entry which is preliminary data.</text>
</comment>
<keyword evidence="1" id="KW-1133">Transmembrane helix</keyword>
<dbReference type="EMBL" id="MNAD01001625">
    <property type="protein sequence ID" value="OJT03225.1"/>
    <property type="molecule type" value="Genomic_DNA"/>
</dbReference>
<keyword evidence="1" id="KW-0812">Transmembrane</keyword>
<gene>
    <name evidence="2" type="ORF">TRAPUB_6222</name>
</gene>
<name>A0A1M2V6M3_TRAPU</name>
<evidence type="ECO:0000313" key="2">
    <source>
        <dbReference type="EMBL" id="OJT03225.1"/>
    </source>
</evidence>
<dbReference type="Proteomes" id="UP000184267">
    <property type="component" value="Unassembled WGS sequence"/>
</dbReference>
<feature type="transmembrane region" description="Helical" evidence="1">
    <location>
        <begin position="84"/>
        <end position="104"/>
    </location>
</feature>
<reference evidence="2 3" key="1">
    <citation type="submission" date="2016-10" db="EMBL/GenBank/DDBJ databases">
        <title>Genome sequence of the basidiomycete white-rot fungus Trametes pubescens.</title>
        <authorList>
            <person name="Makela M.R."/>
            <person name="Granchi Z."/>
            <person name="Peng M."/>
            <person name="De Vries R.P."/>
            <person name="Grigoriev I."/>
            <person name="Riley R."/>
            <person name="Hilden K."/>
        </authorList>
    </citation>
    <scope>NUCLEOTIDE SEQUENCE [LARGE SCALE GENOMIC DNA]</scope>
    <source>
        <strain evidence="2 3">FBCC735</strain>
    </source>
</reference>